<proteinExistence type="predicted"/>
<dbReference type="InterPro" id="IPR025683">
    <property type="entry name" value="Protein_beta"/>
</dbReference>
<reference evidence="2" key="1">
    <citation type="journal article" date="2019" name="Int. J. Syst. Evol. Microbiol.">
        <title>The Global Catalogue of Microorganisms (GCM) 10K type strain sequencing project: providing services to taxonomists for standard genome sequencing and annotation.</title>
        <authorList>
            <consortium name="The Broad Institute Genomics Platform"/>
            <consortium name="The Broad Institute Genome Sequencing Center for Infectious Disease"/>
            <person name="Wu L."/>
            <person name="Ma J."/>
        </authorList>
    </citation>
    <scope>NUCLEOTIDE SEQUENCE [LARGE SCALE GENOMIC DNA]</scope>
    <source>
        <strain evidence="2">JCM 5062</strain>
    </source>
</reference>
<evidence type="ECO:0000313" key="1">
    <source>
        <dbReference type="EMBL" id="GAA2489761.1"/>
    </source>
</evidence>
<dbReference type="RefSeq" id="WP_344359537.1">
    <property type="nucleotide sequence ID" value="NZ_BAAASR010000013.1"/>
</dbReference>
<accession>A0ABP5Z2B1</accession>
<evidence type="ECO:0000313" key="2">
    <source>
        <dbReference type="Proteomes" id="UP001499942"/>
    </source>
</evidence>
<evidence type="ECO:0008006" key="3">
    <source>
        <dbReference type="Google" id="ProtNLM"/>
    </source>
</evidence>
<dbReference type="Proteomes" id="UP001499942">
    <property type="component" value="Unassembled WGS sequence"/>
</dbReference>
<dbReference type="Pfam" id="PF14350">
    <property type="entry name" value="Beta_protein"/>
    <property type="match status" value="1"/>
</dbReference>
<name>A0ABP5Z2B1_9ACTN</name>
<organism evidence="1 2">
    <name type="scientific">Streptomyces gobitricini</name>
    <dbReference type="NCBI Taxonomy" id="68211"/>
    <lineage>
        <taxon>Bacteria</taxon>
        <taxon>Bacillati</taxon>
        <taxon>Actinomycetota</taxon>
        <taxon>Actinomycetes</taxon>
        <taxon>Kitasatosporales</taxon>
        <taxon>Streptomycetaceae</taxon>
        <taxon>Streptomyces</taxon>
    </lineage>
</organism>
<sequence length="348" mass="37991">MSEPSYVPVLPVRPHAVEAYGWLPPTDQRDIRPLWNLPPRPGVAASALAVAFRKELGSVSHVQRRRAAWIDAPFADETQVAALADLLDEHCTFGTLQPVTGPDRSPFQQTASLETAARSGRGIGVRVRVTGEWAAEAAEGVRSLLACAEPTVSADLLLDMGGVLADRPDAGKEALRALDALVPLTHWRSVSVLSGGFPRVAAEMLDHGMHEEPRWDWAVWHEVTHSRRAYAPLLSYGDYGTQSADAIARVPRPDQTGGPDWGFLRYTTEQAFVMTKVLHRGSGKIAFNRAAARDLVRLTDFRGPLASAGESWLRDCAHGEGSTGGFEKWLSVGNAQHLAYVAHTMRRR</sequence>
<protein>
    <recommendedName>
        <fullName evidence="3">T4 beta protein</fullName>
    </recommendedName>
</protein>
<comment type="caution">
    <text evidence="1">The sequence shown here is derived from an EMBL/GenBank/DDBJ whole genome shotgun (WGS) entry which is preliminary data.</text>
</comment>
<dbReference type="EMBL" id="BAAASR010000013">
    <property type="protein sequence ID" value="GAA2489761.1"/>
    <property type="molecule type" value="Genomic_DNA"/>
</dbReference>
<gene>
    <name evidence="1" type="ORF">GCM10010393_21810</name>
</gene>
<keyword evidence="2" id="KW-1185">Reference proteome</keyword>